<protein>
    <submittedName>
        <fullName evidence="3">OLC1v1032541C1</fullName>
    </submittedName>
</protein>
<keyword evidence="4" id="KW-1185">Reference proteome</keyword>
<reference evidence="3" key="1">
    <citation type="submission" date="2023-03" db="EMBL/GenBank/DDBJ databases">
        <authorList>
            <person name="Julca I."/>
        </authorList>
    </citation>
    <scope>NUCLEOTIDE SEQUENCE</scope>
</reference>
<dbReference type="EMBL" id="OX459119">
    <property type="protein sequence ID" value="CAI9096398.1"/>
    <property type="molecule type" value="Genomic_DNA"/>
</dbReference>
<name>A0AAV1CMT7_OLDCO</name>
<organism evidence="3 4">
    <name type="scientific">Oldenlandia corymbosa var. corymbosa</name>
    <dbReference type="NCBI Taxonomy" id="529605"/>
    <lineage>
        <taxon>Eukaryota</taxon>
        <taxon>Viridiplantae</taxon>
        <taxon>Streptophyta</taxon>
        <taxon>Embryophyta</taxon>
        <taxon>Tracheophyta</taxon>
        <taxon>Spermatophyta</taxon>
        <taxon>Magnoliopsida</taxon>
        <taxon>eudicotyledons</taxon>
        <taxon>Gunneridae</taxon>
        <taxon>Pentapetalae</taxon>
        <taxon>asterids</taxon>
        <taxon>lamiids</taxon>
        <taxon>Gentianales</taxon>
        <taxon>Rubiaceae</taxon>
        <taxon>Rubioideae</taxon>
        <taxon>Spermacoceae</taxon>
        <taxon>Hedyotis-Oldenlandia complex</taxon>
        <taxon>Oldenlandia</taxon>
    </lineage>
</organism>
<feature type="compositionally biased region" description="Basic and acidic residues" evidence="1">
    <location>
        <begin position="56"/>
        <end position="70"/>
    </location>
</feature>
<keyword evidence="2" id="KW-0732">Signal</keyword>
<feature type="chain" id="PRO_5043729334" evidence="2">
    <location>
        <begin position="27"/>
        <end position="103"/>
    </location>
</feature>
<dbReference type="Proteomes" id="UP001161247">
    <property type="component" value="Chromosome 2"/>
</dbReference>
<feature type="compositionally biased region" description="Basic and acidic residues" evidence="1">
    <location>
        <begin position="83"/>
        <end position="95"/>
    </location>
</feature>
<evidence type="ECO:0000256" key="1">
    <source>
        <dbReference type="SAM" id="MobiDB-lite"/>
    </source>
</evidence>
<dbReference type="AlphaFoldDB" id="A0AAV1CMT7"/>
<evidence type="ECO:0000313" key="3">
    <source>
        <dbReference type="EMBL" id="CAI9096398.1"/>
    </source>
</evidence>
<feature type="signal peptide" evidence="2">
    <location>
        <begin position="1"/>
        <end position="26"/>
    </location>
</feature>
<evidence type="ECO:0000313" key="4">
    <source>
        <dbReference type="Proteomes" id="UP001161247"/>
    </source>
</evidence>
<feature type="compositionally biased region" description="Polar residues" evidence="1">
    <location>
        <begin position="32"/>
        <end position="55"/>
    </location>
</feature>
<evidence type="ECO:0000256" key="2">
    <source>
        <dbReference type="SAM" id="SignalP"/>
    </source>
</evidence>
<feature type="region of interest" description="Disordered" evidence="1">
    <location>
        <begin position="32"/>
        <end position="103"/>
    </location>
</feature>
<sequence length="103" mass="11422">MVEFRKLIHLVLILVIVAGLLSDAYTRQIGGSSRGCNAVSNQGFETLPRGSSQEQGEMKSKQGGESEATVKRSLKSQQKTVARYRDFTSDYDRGPMHHPPKNN</sequence>
<gene>
    <name evidence="3" type="ORF">OLC1_LOCUS7164</name>
</gene>
<proteinExistence type="predicted"/>
<accession>A0AAV1CMT7</accession>